<accession>A0A915DWE3</accession>
<reference evidence="2" key="1">
    <citation type="submission" date="2022-11" db="UniProtKB">
        <authorList>
            <consortium name="WormBaseParasite"/>
        </authorList>
    </citation>
    <scope>IDENTIFICATION</scope>
</reference>
<protein>
    <submittedName>
        <fullName evidence="2">Uncharacterized protein</fullName>
    </submittedName>
</protein>
<evidence type="ECO:0000313" key="2">
    <source>
        <dbReference type="WBParaSite" id="jg23896"/>
    </source>
</evidence>
<organism evidence="1 2">
    <name type="scientific">Ditylenchus dipsaci</name>
    <dbReference type="NCBI Taxonomy" id="166011"/>
    <lineage>
        <taxon>Eukaryota</taxon>
        <taxon>Metazoa</taxon>
        <taxon>Ecdysozoa</taxon>
        <taxon>Nematoda</taxon>
        <taxon>Chromadorea</taxon>
        <taxon>Rhabditida</taxon>
        <taxon>Tylenchina</taxon>
        <taxon>Tylenchomorpha</taxon>
        <taxon>Sphaerularioidea</taxon>
        <taxon>Anguinidae</taxon>
        <taxon>Anguininae</taxon>
        <taxon>Ditylenchus</taxon>
    </lineage>
</organism>
<sequence>MEVIIEADESEVNQATVSEDLHYLKISRTNLQDFKLHRNHQQDRFDCDAASTNEHSNARNGTRMQEMEKRFDNKFEAVDLQLQEAMKRPEPKKKR</sequence>
<name>A0A915DWE3_9BILA</name>
<proteinExistence type="predicted"/>
<keyword evidence="1" id="KW-1185">Reference proteome</keyword>
<dbReference type="AlphaFoldDB" id="A0A915DWE3"/>
<dbReference type="Proteomes" id="UP000887574">
    <property type="component" value="Unplaced"/>
</dbReference>
<evidence type="ECO:0000313" key="1">
    <source>
        <dbReference type="Proteomes" id="UP000887574"/>
    </source>
</evidence>
<dbReference type="WBParaSite" id="jg23896">
    <property type="protein sequence ID" value="jg23896"/>
    <property type="gene ID" value="jg23896"/>
</dbReference>